<organism evidence="4 5">
    <name type="scientific">Polychaeton citri CBS 116435</name>
    <dbReference type="NCBI Taxonomy" id="1314669"/>
    <lineage>
        <taxon>Eukaryota</taxon>
        <taxon>Fungi</taxon>
        <taxon>Dikarya</taxon>
        <taxon>Ascomycota</taxon>
        <taxon>Pezizomycotina</taxon>
        <taxon>Dothideomycetes</taxon>
        <taxon>Dothideomycetidae</taxon>
        <taxon>Capnodiales</taxon>
        <taxon>Capnodiaceae</taxon>
        <taxon>Polychaeton</taxon>
    </lineage>
</organism>
<evidence type="ECO:0000313" key="5">
    <source>
        <dbReference type="Proteomes" id="UP000799441"/>
    </source>
</evidence>
<keyword evidence="5" id="KW-1185">Reference proteome</keyword>
<accession>A0A9P4Q9T2</accession>
<dbReference type="Proteomes" id="UP000799441">
    <property type="component" value="Unassembled WGS sequence"/>
</dbReference>
<comment type="caution">
    <text evidence="4">The sequence shown here is derived from an EMBL/GenBank/DDBJ whole genome shotgun (WGS) entry which is preliminary data.</text>
</comment>
<proteinExistence type="predicted"/>
<keyword evidence="3" id="KW-0812">Transmembrane</keyword>
<evidence type="ECO:0000256" key="3">
    <source>
        <dbReference type="SAM" id="Phobius"/>
    </source>
</evidence>
<feature type="transmembrane region" description="Helical" evidence="3">
    <location>
        <begin position="21"/>
        <end position="39"/>
    </location>
</feature>
<evidence type="ECO:0000256" key="2">
    <source>
        <dbReference type="SAM" id="MobiDB-lite"/>
    </source>
</evidence>
<dbReference type="EMBL" id="MU003777">
    <property type="protein sequence ID" value="KAF2723257.1"/>
    <property type="molecule type" value="Genomic_DNA"/>
</dbReference>
<keyword evidence="1 3" id="KW-0472">Membrane</keyword>
<feature type="region of interest" description="Disordered" evidence="2">
    <location>
        <begin position="156"/>
        <end position="175"/>
    </location>
</feature>
<feature type="transmembrane region" description="Helical" evidence="3">
    <location>
        <begin position="546"/>
        <end position="569"/>
    </location>
</feature>
<dbReference type="InterPro" id="IPR029052">
    <property type="entry name" value="Metallo-depent_PP-like"/>
</dbReference>
<feature type="region of interest" description="Disordered" evidence="2">
    <location>
        <begin position="675"/>
        <end position="702"/>
    </location>
</feature>
<dbReference type="OrthoDB" id="5977743at2759"/>
<evidence type="ECO:0000256" key="1">
    <source>
        <dbReference type="ARBA" id="ARBA00023136"/>
    </source>
</evidence>
<feature type="region of interest" description="Disordered" evidence="2">
    <location>
        <begin position="596"/>
        <end position="635"/>
    </location>
</feature>
<dbReference type="AlphaFoldDB" id="A0A9P4Q9T2"/>
<dbReference type="GO" id="GO:0006506">
    <property type="term" value="P:GPI anchor biosynthetic process"/>
    <property type="evidence" value="ECO:0007669"/>
    <property type="project" value="InterPro"/>
</dbReference>
<name>A0A9P4Q9T2_9PEZI</name>
<evidence type="ECO:0008006" key="6">
    <source>
        <dbReference type="Google" id="ProtNLM"/>
    </source>
</evidence>
<protein>
    <recommendedName>
        <fullName evidence="6">Calcineurin-like phosphoesterase domain-containing protein</fullName>
    </recommendedName>
</protein>
<reference evidence="4" key="1">
    <citation type="journal article" date="2020" name="Stud. Mycol.">
        <title>101 Dothideomycetes genomes: a test case for predicting lifestyles and emergence of pathogens.</title>
        <authorList>
            <person name="Haridas S."/>
            <person name="Albert R."/>
            <person name="Binder M."/>
            <person name="Bloem J."/>
            <person name="Labutti K."/>
            <person name="Salamov A."/>
            <person name="Andreopoulos B."/>
            <person name="Baker S."/>
            <person name="Barry K."/>
            <person name="Bills G."/>
            <person name="Bluhm B."/>
            <person name="Cannon C."/>
            <person name="Castanera R."/>
            <person name="Culley D."/>
            <person name="Daum C."/>
            <person name="Ezra D."/>
            <person name="Gonzalez J."/>
            <person name="Henrissat B."/>
            <person name="Kuo A."/>
            <person name="Liang C."/>
            <person name="Lipzen A."/>
            <person name="Lutzoni F."/>
            <person name="Magnuson J."/>
            <person name="Mondo S."/>
            <person name="Nolan M."/>
            <person name="Ohm R."/>
            <person name="Pangilinan J."/>
            <person name="Park H.-J."/>
            <person name="Ramirez L."/>
            <person name="Alfaro M."/>
            <person name="Sun H."/>
            <person name="Tritt A."/>
            <person name="Yoshinaga Y."/>
            <person name="Zwiers L.-H."/>
            <person name="Turgeon B."/>
            <person name="Goodwin S."/>
            <person name="Spatafora J."/>
            <person name="Crous P."/>
            <person name="Grigoriev I."/>
        </authorList>
    </citation>
    <scope>NUCLEOTIDE SEQUENCE</scope>
    <source>
        <strain evidence="4">CBS 116435</strain>
    </source>
</reference>
<feature type="compositionally biased region" description="Basic and acidic residues" evidence="2">
    <location>
        <begin position="157"/>
        <end position="175"/>
    </location>
</feature>
<dbReference type="PANTHER" id="PTHR13315:SF4">
    <property type="entry name" value="METALLOPHOSPHOESTERASE, ISOFORM E"/>
    <property type="match status" value="1"/>
</dbReference>
<sequence length="738" mass="83486">MHLRHAASHYYSHALRRYPTLRHASATNLLILLFWIYILQWGERNVSRNHIDSCSWESWEQWPRDATPHHLVFIADPQLIDPHTYPDRPWPLSVLTERYTDQYMRRNFHLINQDLDPDSIVFLGDLFDGGREWAAGKARPLKSSQKQHLEQLGVLKPEAEKEQSPKQAQKRDPAGVDLKEFVHGENGRWATWGQPQWDQDYDRFARIFYEHDQLYPDRKRDMIEAYEVETDPLLVDNGAPKVTRREYATIGKERRLYVSLPGNHDLGFGAGVQWAVRDRYESRFGDANTVNVIGNHTFVSIDALSLSAMSEFDRKTGYEIGAEQANKIQYLWKPAMNWLNELNETVATAVTEAMNAYYPDGRKPPWKHQIVPPMDTKHRNLAKAFEGPAIPKTGVELPVVLLSHVPLYREPNTNCGKMRERGNAISISAGYQYQNVLTRSLSETIVRKVSAAGDIVGVFSGDDHDYCEVAHRYNVRNDVKKVQSTVTKSIKEITVKSFSWAMGVREPGFLLASLWNPVDAKGNTIGTPLPTIQTHLCLLPDQLGVFINYGLAAAATFLVLLIRAVILALRPVSESDDEPPNPFKIPLSSWRSANDTNGAANGYATSERSDVKGRNRASSSSLFHSSQTQNGHLGVQRSYTARTRSVSPAAGGYSVPYQPPSGALIEKAGYFPEVRWNDPDDSDEESHIGEESEDSQAKWKRRRRTGGKARTALEEFFSSVIVVGLPACLYYIILVRSW</sequence>
<dbReference type="PANTHER" id="PTHR13315">
    <property type="entry name" value="METALLO PHOSPHOESTERASE RELATED"/>
    <property type="match status" value="1"/>
</dbReference>
<evidence type="ECO:0000313" key="4">
    <source>
        <dbReference type="EMBL" id="KAF2723257.1"/>
    </source>
</evidence>
<dbReference type="SUPFAM" id="SSF56300">
    <property type="entry name" value="Metallo-dependent phosphatases"/>
    <property type="match status" value="1"/>
</dbReference>
<dbReference type="GO" id="GO:0016020">
    <property type="term" value="C:membrane"/>
    <property type="evidence" value="ECO:0007669"/>
    <property type="project" value="GOC"/>
</dbReference>
<gene>
    <name evidence="4" type="ORF">K431DRAFT_220096</name>
</gene>
<dbReference type="GO" id="GO:0005783">
    <property type="term" value="C:endoplasmic reticulum"/>
    <property type="evidence" value="ECO:0007669"/>
    <property type="project" value="TreeGrafter"/>
</dbReference>
<dbReference type="InterPro" id="IPR033308">
    <property type="entry name" value="PGAP5/Cdc1/Ted1"/>
</dbReference>
<feature type="transmembrane region" description="Helical" evidence="3">
    <location>
        <begin position="712"/>
        <end position="733"/>
    </location>
</feature>
<feature type="compositionally biased region" description="Polar residues" evidence="2">
    <location>
        <begin position="596"/>
        <end position="606"/>
    </location>
</feature>
<keyword evidence="3" id="KW-1133">Transmembrane helix</keyword>